<protein>
    <submittedName>
        <fullName evidence="2">GCN5 family acetyltransferase</fullName>
    </submittedName>
</protein>
<organism evidence="2 3">
    <name type="scientific">Idiomarina zobellii</name>
    <dbReference type="NCBI Taxonomy" id="86103"/>
    <lineage>
        <taxon>Bacteria</taxon>
        <taxon>Pseudomonadati</taxon>
        <taxon>Pseudomonadota</taxon>
        <taxon>Gammaproteobacteria</taxon>
        <taxon>Alteromonadales</taxon>
        <taxon>Idiomarinaceae</taxon>
        <taxon>Idiomarina</taxon>
    </lineage>
</organism>
<dbReference type="OrthoDB" id="6871659at2"/>
<keyword evidence="3" id="KW-1185">Reference proteome</keyword>
<dbReference type="Gene3D" id="3.40.630.30">
    <property type="match status" value="1"/>
</dbReference>
<comment type="caution">
    <text evidence="2">The sequence shown here is derived from an EMBL/GenBank/DDBJ whole genome shotgun (WGS) entry which is preliminary data.</text>
</comment>
<reference evidence="2 3" key="1">
    <citation type="submission" date="2015-08" db="EMBL/GenBank/DDBJ databases">
        <title>Genome sequencing and assembly of the deep-sea bacterium Idiomarina zobellii.</title>
        <authorList>
            <person name="Mithoefer S.D."/>
            <person name="Rheaume B.A."/>
            <person name="MacLea K.S."/>
        </authorList>
    </citation>
    <scope>NUCLEOTIDE SEQUENCE [LARGE SCALE GENOMIC DNA]</scope>
    <source>
        <strain evidence="2 3">KMM 231</strain>
    </source>
</reference>
<evidence type="ECO:0000313" key="2">
    <source>
        <dbReference type="EMBL" id="KPD24422.1"/>
    </source>
</evidence>
<dbReference type="Proteomes" id="UP000053030">
    <property type="component" value="Unassembled WGS sequence"/>
</dbReference>
<name>A0A837NA11_9GAMM</name>
<dbReference type="CDD" id="cd04301">
    <property type="entry name" value="NAT_SF"/>
    <property type="match status" value="1"/>
</dbReference>
<dbReference type="EMBL" id="LHSG01000002">
    <property type="protein sequence ID" value="KPD24422.1"/>
    <property type="molecule type" value="Genomic_DNA"/>
</dbReference>
<dbReference type="InterPro" id="IPR000182">
    <property type="entry name" value="GNAT_dom"/>
</dbReference>
<evidence type="ECO:0000313" key="3">
    <source>
        <dbReference type="Proteomes" id="UP000053030"/>
    </source>
</evidence>
<dbReference type="Pfam" id="PF00583">
    <property type="entry name" value="Acetyltransf_1"/>
    <property type="match status" value="1"/>
</dbReference>
<feature type="domain" description="N-acetyltransferase" evidence="1">
    <location>
        <begin position="8"/>
        <end position="146"/>
    </location>
</feature>
<dbReference type="SUPFAM" id="SSF55729">
    <property type="entry name" value="Acyl-CoA N-acyltransferases (Nat)"/>
    <property type="match status" value="1"/>
</dbReference>
<dbReference type="AlphaFoldDB" id="A0A837NA11"/>
<evidence type="ECO:0000259" key="1">
    <source>
        <dbReference type="PROSITE" id="PS51186"/>
    </source>
</evidence>
<dbReference type="RefSeq" id="WP_053952651.1">
    <property type="nucleotide sequence ID" value="NZ_FNCB01000002.1"/>
</dbReference>
<dbReference type="PROSITE" id="PS51186">
    <property type="entry name" value="GNAT"/>
    <property type="match status" value="1"/>
</dbReference>
<sequence length="152" mass="17662">MSKLTEAISFRLTQDLSKSAAITYDNMRSYYEHYGVGWQESKILEQIVDLDNWDILCDGQLIGALRLSFDGDSCWLRDLQIIKDFQNKGIGGAVLAEAKRRVEESGAYRLMLKVFKISPAYRLYDKFGFTLTNEDDRFYYMELDVIKKSEKL</sequence>
<dbReference type="InterPro" id="IPR016181">
    <property type="entry name" value="Acyl_CoA_acyltransferase"/>
</dbReference>
<keyword evidence="2" id="KW-0808">Transferase</keyword>
<dbReference type="GO" id="GO:0016747">
    <property type="term" value="F:acyltransferase activity, transferring groups other than amino-acyl groups"/>
    <property type="evidence" value="ECO:0007669"/>
    <property type="project" value="InterPro"/>
</dbReference>
<gene>
    <name evidence="2" type="ORF">AFK76_02070</name>
</gene>
<proteinExistence type="predicted"/>
<accession>A0A837NA11</accession>